<evidence type="ECO:0000313" key="2">
    <source>
        <dbReference type="Proteomes" id="UP000489600"/>
    </source>
</evidence>
<evidence type="ECO:0000313" key="1">
    <source>
        <dbReference type="EMBL" id="VVB11267.1"/>
    </source>
</evidence>
<dbReference type="Proteomes" id="UP000489600">
    <property type="component" value="Unassembled WGS sequence"/>
</dbReference>
<dbReference type="EMBL" id="CABITT030000007">
    <property type="protein sequence ID" value="VVB11267.1"/>
    <property type="molecule type" value="Genomic_DNA"/>
</dbReference>
<gene>
    <name evidence="1" type="ORF">ANE_LOCUS21711</name>
</gene>
<name>A0A565CC85_9BRAS</name>
<proteinExistence type="predicted"/>
<comment type="caution">
    <text evidence="1">The sequence shown here is derived from an EMBL/GenBank/DDBJ whole genome shotgun (WGS) entry which is preliminary data.</text>
</comment>
<sequence>MTQHRLLIMVPPQHCSSIPINLGFRIKRSPRLHAFSYRKLETSRHNLASPPHLHDESPRSVTRLDVKELNLAATEAKYPSNPNTSALRREFTQLRLRLFFPAPFHVDVEPIRFVSTFNLGFEKMTILVSPHLGSHSSPRLLSISSTTNPSCLKIHLGSQSL</sequence>
<organism evidence="1 2">
    <name type="scientific">Arabis nemorensis</name>
    <dbReference type="NCBI Taxonomy" id="586526"/>
    <lineage>
        <taxon>Eukaryota</taxon>
        <taxon>Viridiplantae</taxon>
        <taxon>Streptophyta</taxon>
        <taxon>Embryophyta</taxon>
        <taxon>Tracheophyta</taxon>
        <taxon>Spermatophyta</taxon>
        <taxon>Magnoliopsida</taxon>
        <taxon>eudicotyledons</taxon>
        <taxon>Gunneridae</taxon>
        <taxon>Pentapetalae</taxon>
        <taxon>rosids</taxon>
        <taxon>malvids</taxon>
        <taxon>Brassicales</taxon>
        <taxon>Brassicaceae</taxon>
        <taxon>Arabideae</taxon>
        <taxon>Arabis</taxon>
    </lineage>
</organism>
<accession>A0A565CC85</accession>
<reference evidence="1" key="1">
    <citation type="submission" date="2019-07" db="EMBL/GenBank/DDBJ databases">
        <authorList>
            <person name="Dittberner H."/>
        </authorList>
    </citation>
    <scope>NUCLEOTIDE SEQUENCE [LARGE SCALE GENOMIC DNA]</scope>
</reference>
<protein>
    <submittedName>
        <fullName evidence="1">Uncharacterized protein</fullName>
    </submittedName>
</protein>
<keyword evidence="2" id="KW-1185">Reference proteome</keyword>
<dbReference type="AlphaFoldDB" id="A0A565CC85"/>